<dbReference type="EMBL" id="VOXD01000006">
    <property type="protein sequence ID" value="TXF90638.1"/>
    <property type="molecule type" value="Genomic_DNA"/>
</dbReference>
<dbReference type="PRINTS" id="PR00344">
    <property type="entry name" value="BCTRLSENSOR"/>
</dbReference>
<sequence length="437" mass="49457">MQQYTVNRVIFLGVVAIIGIVGMQTYWVATTWNLNDTEFRQKAQLALYGVARQLAAANNSDLPSQDIVRQRSSNYFLVNIESEIQSVRLEELMQKELVSLGLDVPFEYSIFDCGSNCMVYGARCEPTTEPASGEASSASTFPIDEDLLYYFSVKFPERTGYLWEKMQVVFFFTAVLLLTVTFFIFSMIVILRQRRLAGMQKDFIDNMTHEFKTPLSTIRIAAGVFQRDERISADARLSRYATLIYEQYERLNNQVEKVLQISRIEKGNFEIEKEQVDLKELLPPLLSGITLRAGERGGKLISHLPEGSLMVDADPVHLSNILHNLLDNAVKYGGDNPQITIGGRRKNGQLHLYVADKGPGISKEHQDRLFEKFYRVPTGDVHDVKGFGLGLFYVFQICKAHGWTIRVESEEGKGATFHIQMPLLAVKKQTVAVDAVM</sequence>
<keyword evidence="7" id="KW-1133">Transmembrane helix</keyword>
<proteinExistence type="predicted"/>
<comment type="caution">
    <text evidence="9">The sequence shown here is derived from an EMBL/GenBank/DDBJ whole genome shotgun (WGS) entry which is preliminary data.</text>
</comment>
<evidence type="ECO:0000256" key="4">
    <source>
        <dbReference type="ARBA" id="ARBA00022679"/>
    </source>
</evidence>
<dbReference type="InterPro" id="IPR050736">
    <property type="entry name" value="Sensor_HK_Regulatory"/>
</dbReference>
<dbReference type="PROSITE" id="PS50109">
    <property type="entry name" value="HIS_KIN"/>
    <property type="match status" value="1"/>
</dbReference>
<evidence type="ECO:0000259" key="8">
    <source>
        <dbReference type="PROSITE" id="PS50109"/>
    </source>
</evidence>
<dbReference type="InterPro" id="IPR003594">
    <property type="entry name" value="HATPase_dom"/>
</dbReference>
<keyword evidence="6" id="KW-0902">Two-component regulatory system</keyword>
<dbReference type="InterPro" id="IPR036097">
    <property type="entry name" value="HisK_dim/P_sf"/>
</dbReference>
<dbReference type="RefSeq" id="WP_147929810.1">
    <property type="nucleotide sequence ID" value="NZ_VOXD01000006.1"/>
</dbReference>
<dbReference type="SUPFAM" id="SSF55874">
    <property type="entry name" value="ATPase domain of HSP90 chaperone/DNA topoisomerase II/histidine kinase"/>
    <property type="match status" value="1"/>
</dbReference>
<keyword evidence="7" id="KW-0812">Transmembrane</keyword>
<dbReference type="PANTHER" id="PTHR43711:SF1">
    <property type="entry name" value="HISTIDINE KINASE 1"/>
    <property type="match status" value="1"/>
</dbReference>
<feature type="transmembrane region" description="Helical" evidence="7">
    <location>
        <begin position="168"/>
        <end position="191"/>
    </location>
</feature>
<reference evidence="9 10" key="1">
    <citation type="submission" date="2019-08" db="EMBL/GenBank/DDBJ databases">
        <title>Lewinella sp. strain SSH13 Genome sequencing and assembly.</title>
        <authorList>
            <person name="Kim I."/>
        </authorList>
    </citation>
    <scope>NUCLEOTIDE SEQUENCE [LARGE SCALE GENOMIC DNA]</scope>
    <source>
        <strain evidence="9 10">SSH13</strain>
    </source>
</reference>
<protein>
    <recommendedName>
        <fullName evidence="2">histidine kinase</fullName>
        <ecNumber evidence="2">2.7.13.3</ecNumber>
    </recommendedName>
</protein>
<dbReference type="Pfam" id="PF02518">
    <property type="entry name" value="HATPase_c"/>
    <property type="match status" value="1"/>
</dbReference>
<organism evidence="9 10">
    <name type="scientific">Neolewinella aurantiaca</name>
    <dbReference type="NCBI Taxonomy" id="2602767"/>
    <lineage>
        <taxon>Bacteria</taxon>
        <taxon>Pseudomonadati</taxon>
        <taxon>Bacteroidota</taxon>
        <taxon>Saprospiria</taxon>
        <taxon>Saprospirales</taxon>
        <taxon>Lewinellaceae</taxon>
        <taxon>Neolewinella</taxon>
    </lineage>
</organism>
<evidence type="ECO:0000256" key="1">
    <source>
        <dbReference type="ARBA" id="ARBA00000085"/>
    </source>
</evidence>
<keyword evidence="10" id="KW-1185">Reference proteome</keyword>
<dbReference type="CDD" id="cd00075">
    <property type="entry name" value="HATPase"/>
    <property type="match status" value="1"/>
</dbReference>
<evidence type="ECO:0000313" key="9">
    <source>
        <dbReference type="EMBL" id="TXF90638.1"/>
    </source>
</evidence>
<name>A0A5C7FJ53_9BACT</name>
<dbReference type="GO" id="GO:0000155">
    <property type="term" value="F:phosphorelay sensor kinase activity"/>
    <property type="evidence" value="ECO:0007669"/>
    <property type="project" value="InterPro"/>
</dbReference>
<dbReference type="OrthoDB" id="1933776at2"/>
<dbReference type="Pfam" id="PF00512">
    <property type="entry name" value="HisKA"/>
    <property type="match status" value="1"/>
</dbReference>
<evidence type="ECO:0000313" key="10">
    <source>
        <dbReference type="Proteomes" id="UP000321907"/>
    </source>
</evidence>
<keyword evidence="3" id="KW-0597">Phosphoprotein</keyword>
<dbReference type="SMART" id="SM00388">
    <property type="entry name" value="HisKA"/>
    <property type="match status" value="1"/>
</dbReference>
<comment type="catalytic activity">
    <reaction evidence="1">
        <text>ATP + protein L-histidine = ADP + protein N-phospho-L-histidine.</text>
        <dbReference type="EC" id="2.7.13.3"/>
    </reaction>
</comment>
<dbReference type="EC" id="2.7.13.3" evidence="2"/>
<dbReference type="Gene3D" id="3.30.565.10">
    <property type="entry name" value="Histidine kinase-like ATPase, C-terminal domain"/>
    <property type="match status" value="1"/>
</dbReference>
<accession>A0A5C7FJ53</accession>
<dbReference type="InterPro" id="IPR003661">
    <property type="entry name" value="HisK_dim/P_dom"/>
</dbReference>
<keyword evidence="4" id="KW-0808">Transferase</keyword>
<dbReference type="InterPro" id="IPR005467">
    <property type="entry name" value="His_kinase_dom"/>
</dbReference>
<feature type="transmembrane region" description="Helical" evidence="7">
    <location>
        <begin position="9"/>
        <end position="29"/>
    </location>
</feature>
<dbReference type="Gene3D" id="1.10.287.130">
    <property type="match status" value="1"/>
</dbReference>
<evidence type="ECO:0000256" key="6">
    <source>
        <dbReference type="ARBA" id="ARBA00023012"/>
    </source>
</evidence>
<evidence type="ECO:0000256" key="5">
    <source>
        <dbReference type="ARBA" id="ARBA00022777"/>
    </source>
</evidence>
<dbReference type="SUPFAM" id="SSF47384">
    <property type="entry name" value="Homodimeric domain of signal transducing histidine kinase"/>
    <property type="match status" value="1"/>
</dbReference>
<dbReference type="InterPro" id="IPR004358">
    <property type="entry name" value="Sig_transdc_His_kin-like_C"/>
</dbReference>
<gene>
    <name evidence="9" type="ORF">FUA23_05965</name>
</gene>
<dbReference type="InterPro" id="IPR036890">
    <property type="entry name" value="HATPase_C_sf"/>
</dbReference>
<feature type="domain" description="Histidine kinase" evidence="8">
    <location>
        <begin position="206"/>
        <end position="425"/>
    </location>
</feature>
<keyword evidence="7" id="KW-0472">Membrane</keyword>
<evidence type="ECO:0000256" key="2">
    <source>
        <dbReference type="ARBA" id="ARBA00012438"/>
    </source>
</evidence>
<dbReference type="FunFam" id="3.30.565.10:FF:000006">
    <property type="entry name" value="Sensor histidine kinase WalK"/>
    <property type="match status" value="1"/>
</dbReference>
<dbReference type="SMART" id="SM00387">
    <property type="entry name" value="HATPase_c"/>
    <property type="match status" value="1"/>
</dbReference>
<keyword evidence="5 9" id="KW-0418">Kinase</keyword>
<evidence type="ECO:0000256" key="7">
    <source>
        <dbReference type="SAM" id="Phobius"/>
    </source>
</evidence>
<dbReference type="PANTHER" id="PTHR43711">
    <property type="entry name" value="TWO-COMPONENT HISTIDINE KINASE"/>
    <property type="match status" value="1"/>
</dbReference>
<dbReference type="CDD" id="cd00082">
    <property type="entry name" value="HisKA"/>
    <property type="match status" value="1"/>
</dbReference>
<dbReference type="AlphaFoldDB" id="A0A5C7FJ53"/>
<evidence type="ECO:0000256" key="3">
    <source>
        <dbReference type="ARBA" id="ARBA00022553"/>
    </source>
</evidence>
<dbReference type="Proteomes" id="UP000321907">
    <property type="component" value="Unassembled WGS sequence"/>
</dbReference>